<dbReference type="OrthoDB" id="945117at2"/>
<dbReference type="InterPro" id="IPR027385">
    <property type="entry name" value="Beta-barrel_OMP"/>
</dbReference>
<feature type="domain" description="Outer membrane protein beta-barrel" evidence="3">
    <location>
        <begin position="130"/>
        <end position="256"/>
    </location>
</feature>
<evidence type="ECO:0000259" key="3">
    <source>
        <dbReference type="Pfam" id="PF13505"/>
    </source>
</evidence>
<proteinExistence type="predicted"/>
<dbReference type="AlphaFoldDB" id="A0A2T0XLI7"/>
<dbReference type="Gene3D" id="2.40.160.20">
    <property type="match status" value="1"/>
</dbReference>
<dbReference type="RefSeq" id="WP_106153107.1">
    <property type="nucleotide sequence ID" value="NZ_PVTS01000008.1"/>
</dbReference>
<sequence>MKTLFLALILLGLTIASFSQNNFRDVVHLKNGSIIKGNVTEIIPDKHIKIATADGSIFVYEMSEIDKMSKEEGFSSSHQKSTRPADYSAATSMGKIMISGSSELSYSSLLNERKISYYDFFRDTESISEEYDQSGFNFKSSVAYFIYDGLAVGISIDYETLKYDYEDSEEKESSFMIGPSLVYYFGSSNIKPYIFGEYMFGTSKTEQKEGSTTNDFKLDMNGWAMGAGIAFFMNEHLSLDLGMGYSRISAKPESDNINPDIGIEMIAKGFVLDGGISVYF</sequence>
<evidence type="ECO:0000313" key="4">
    <source>
        <dbReference type="EMBL" id="RCW37463.1"/>
    </source>
</evidence>
<keyword evidence="1 2" id="KW-0732">Signal</keyword>
<evidence type="ECO:0000313" key="5">
    <source>
        <dbReference type="Proteomes" id="UP000252733"/>
    </source>
</evidence>
<comment type="caution">
    <text evidence="4">The sequence shown here is derived from an EMBL/GenBank/DDBJ whole genome shotgun (WGS) entry which is preliminary data.</text>
</comment>
<feature type="signal peptide" evidence="2">
    <location>
        <begin position="1"/>
        <end position="21"/>
    </location>
</feature>
<gene>
    <name evidence="4" type="ORF">DFO77_106157</name>
</gene>
<accession>A0A2T0XLI7</accession>
<dbReference type="InterPro" id="IPR011250">
    <property type="entry name" value="OMP/PagP_B-barrel"/>
</dbReference>
<name>A0A2T0XLI7_9BACT</name>
<protein>
    <submittedName>
        <fullName evidence="4">Outer membrane protein with beta-barrel domain</fullName>
    </submittedName>
</protein>
<keyword evidence="5" id="KW-1185">Reference proteome</keyword>
<reference evidence="4 5" key="1">
    <citation type="submission" date="2018-07" db="EMBL/GenBank/DDBJ databases">
        <title>Freshwater and sediment microbial communities from various areas in North America, analyzing microbe dynamics in response to fracking.</title>
        <authorList>
            <person name="Lamendella R."/>
        </authorList>
    </citation>
    <scope>NUCLEOTIDE SEQUENCE [LARGE SCALE GENOMIC DNA]</scope>
    <source>
        <strain evidence="4 5">160A</strain>
    </source>
</reference>
<dbReference type="Pfam" id="PF13505">
    <property type="entry name" value="OMP_b-brl"/>
    <property type="match status" value="1"/>
</dbReference>
<dbReference type="Proteomes" id="UP000252733">
    <property type="component" value="Unassembled WGS sequence"/>
</dbReference>
<dbReference type="SUPFAM" id="SSF56925">
    <property type="entry name" value="OMPA-like"/>
    <property type="match status" value="1"/>
</dbReference>
<evidence type="ECO:0000256" key="1">
    <source>
        <dbReference type="ARBA" id="ARBA00022729"/>
    </source>
</evidence>
<evidence type="ECO:0000256" key="2">
    <source>
        <dbReference type="SAM" id="SignalP"/>
    </source>
</evidence>
<organism evidence="4 5">
    <name type="scientific">Marinilabilia salmonicolor</name>
    <dbReference type="NCBI Taxonomy" id="989"/>
    <lineage>
        <taxon>Bacteria</taxon>
        <taxon>Pseudomonadati</taxon>
        <taxon>Bacteroidota</taxon>
        <taxon>Bacteroidia</taxon>
        <taxon>Marinilabiliales</taxon>
        <taxon>Marinilabiliaceae</taxon>
        <taxon>Marinilabilia</taxon>
    </lineage>
</organism>
<feature type="chain" id="PRO_5030056661" evidence="2">
    <location>
        <begin position="22"/>
        <end position="280"/>
    </location>
</feature>
<dbReference type="EMBL" id="QPIZ01000006">
    <property type="protein sequence ID" value="RCW37463.1"/>
    <property type="molecule type" value="Genomic_DNA"/>
</dbReference>
<dbReference type="STRING" id="1168289.GCA_000259075_03914"/>